<dbReference type="Proteomes" id="UP000623461">
    <property type="component" value="Unassembled WGS sequence"/>
</dbReference>
<proteinExistence type="predicted"/>
<comment type="caution">
    <text evidence="1">The sequence shown here is derived from an EMBL/GenBank/DDBJ whole genome shotgun (WGS) entry which is preliminary data.</text>
</comment>
<dbReference type="EMBL" id="BMNZ01000002">
    <property type="protein sequence ID" value="GGM85865.1"/>
    <property type="molecule type" value="Genomic_DNA"/>
</dbReference>
<sequence>MTDRTAPNPLEQPLAHSDEGPWLRTLTDRLVATPQAFLRPEVVTEAVLRDALELVTDAPLEADALSAVRRLGGAALPERLAAQVAAHLVTEPSLRPVLGARAPVDTAAGIEHFTALVGVVPLRQWFGDDPDRHEEVVRALLRCMAIRPRGETHAQSEDRWQSVSTGLRSDALRLAALEQQRAAELAKALADKRAQEAAAQYTHV</sequence>
<reference evidence="2" key="1">
    <citation type="journal article" date="2019" name="Int. J. Syst. Evol. Microbiol.">
        <title>The Global Catalogue of Microorganisms (GCM) 10K type strain sequencing project: providing services to taxonomists for standard genome sequencing and annotation.</title>
        <authorList>
            <consortium name="The Broad Institute Genomics Platform"/>
            <consortium name="The Broad Institute Genome Sequencing Center for Infectious Disease"/>
            <person name="Wu L."/>
            <person name="Ma J."/>
        </authorList>
    </citation>
    <scope>NUCLEOTIDE SEQUENCE [LARGE SCALE GENOMIC DNA]</scope>
    <source>
        <strain evidence="2">JCM 1365</strain>
    </source>
</reference>
<protein>
    <submittedName>
        <fullName evidence="1">Uncharacterized protein</fullName>
    </submittedName>
</protein>
<accession>A0ABQ2HNP9</accession>
<evidence type="ECO:0000313" key="2">
    <source>
        <dbReference type="Proteomes" id="UP000623461"/>
    </source>
</evidence>
<dbReference type="RefSeq" id="WP_030197120.1">
    <property type="nucleotide sequence ID" value="NZ_BMNZ01000002.1"/>
</dbReference>
<keyword evidence="2" id="KW-1185">Reference proteome</keyword>
<gene>
    <name evidence="1" type="ORF">GCM10009721_08200</name>
</gene>
<name>A0ABQ2HNP9_9MICO</name>
<organism evidence="1 2">
    <name type="scientific">Terrabacter tumescens</name>
    <dbReference type="NCBI Taxonomy" id="60443"/>
    <lineage>
        <taxon>Bacteria</taxon>
        <taxon>Bacillati</taxon>
        <taxon>Actinomycetota</taxon>
        <taxon>Actinomycetes</taxon>
        <taxon>Micrococcales</taxon>
        <taxon>Intrasporangiaceae</taxon>
        <taxon>Terrabacter</taxon>
    </lineage>
</organism>
<evidence type="ECO:0000313" key="1">
    <source>
        <dbReference type="EMBL" id="GGM85865.1"/>
    </source>
</evidence>